<name>A0A327JRI9_9HYPH</name>
<evidence type="ECO:0000256" key="1">
    <source>
        <dbReference type="ARBA" id="ARBA00004651"/>
    </source>
</evidence>
<evidence type="ECO:0000256" key="5">
    <source>
        <dbReference type="ARBA" id="ARBA00023136"/>
    </source>
</evidence>
<dbReference type="EMBL" id="NPEV01000012">
    <property type="protein sequence ID" value="RAI28033.1"/>
    <property type="molecule type" value="Genomic_DNA"/>
</dbReference>
<protein>
    <submittedName>
        <fullName evidence="7">Uncharacterized protein</fullName>
    </submittedName>
</protein>
<dbReference type="InterPro" id="IPR002797">
    <property type="entry name" value="Polysacc_synth"/>
</dbReference>
<keyword evidence="3 6" id="KW-0812">Transmembrane</keyword>
<feature type="transmembrane region" description="Helical" evidence="6">
    <location>
        <begin position="432"/>
        <end position="453"/>
    </location>
</feature>
<keyword evidence="5 6" id="KW-0472">Membrane</keyword>
<feature type="transmembrane region" description="Helical" evidence="6">
    <location>
        <begin position="49"/>
        <end position="73"/>
    </location>
</feature>
<comment type="subcellular location">
    <subcellularLocation>
        <location evidence="1">Cell membrane</location>
        <topology evidence="1">Multi-pass membrane protein</topology>
    </subcellularLocation>
</comment>
<gene>
    <name evidence="7" type="ORF">CH339_07975</name>
</gene>
<reference evidence="7 8" key="1">
    <citation type="submission" date="2017-07" db="EMBL/GenBank/DDBJ databases">
        <title>Draft Genome Sequences of Select Purple Nonsulfur Bacteria.</title>
        <authorList>
            <person name="Lasarre B."/>
            <person name="Mckinlay J.B."/>
        </authorList>
    </citation>
    <scope>NUCLEOTIDE SEQUENCE [LARGE SCALE GENOMIC DNA]</scope>
    <source>
        <strain evidence="7 8">DSM 11290</strain>
    </source>
</reference>
<evidence type="ECO:0000256" key="2">
    <source>
        <dbReference type="ARBA" id="ARBA00022475"/>
    </source>
</evidence>
<dbReference type="GO" id="GO:0005886">
    <property type="term" value="C:plasma membrane"/>
    <property type="evidence" value="ECO:0007669"/>
    <property type="project" value="UniProtKB-SubCell"/>
</dbReference>
<keyword evidence="4 6" id="KW-1133">Transmembrane helix</keyword>
<comment type="caution">
    <text evidence="7">The sequence shown here is derived from an EMBL/GenBank/DDBJ whole genome shotgun (WGS) entry which is preliminary data.</text>
</comment>
<evidence type="ECO:0000256" key="4">
    <source>
        <dbReference type="ARBA" id="ARBA00022989"/>
    </source>
</evidence>
<feature type="transmembrane region" description="Helical" evidence="6">
    <location>
        <begin position="220"/>
        <end position="239"/>
    </location>
</feature>
<evidence type="ECO:0000256" key="6">
    <source>
        <dbReference type="SAM" id="Phobius"/>
    </source>
</evidence>
<feature type="transmembrane region" description="Helical" evidence="6">
    <location>
        <begin position="194"/>
        <end position="214"/>
    </location>
</feature>
<feature type="transmembrane region" description="Helical" evidence="6">
    <location>
        <begin position="373"/>
        <end position="391"/>
    </location>
</feature>
<feature type="transmembrane region" description="Helical" evidence="6">
    <location>
        <begin position="341"/>
        <end position="367"/>
    </location>
</feature>
<dbReference type="Proteomes" id="UP000249299">
    <property type="component" value="Unassembled WGS sequence"/>
</dbReference>
<sequence length="494" mass="51302">MPKKKVPSVTAVDLGHQDCAPPGLAARAGRLGVLVGRVCRSDNGALRALMVYGLRIGGAGLIFLAQIAIARWLTPAEYGVFANVWVIFLLIGGWVSLGLGGAMIRFVPEYLALGREDLLRGLRRAGRAVGLTAAIVLACAGIAVLTLGGNIVEPGYRMPLVLALAALPFYAMSDINDGLCRGHGWPLRGIAPIYVLRPLLMIAGVVIAALALGLEPTATNAMAVVAIAFSLTVLVQTVITESGTHGLVPAGPSRYELKTWLAVSMPLVLMEGMLALMNHVDVLLVGSLRGAEEVGLYYAATRVVALVSFVPYAVIAVFGPRFSHGNAMNDHDGLRETARQAVTLSLLPSLVLGIAIVATGPLLLAAFGKEFTAAYNVLLILLVAVTMRAAVAPAQTMLAMTGHHVICVVILAGALALNTGLNLILIPLAGTVGAATATTIAIAVEIGLSLVAVRSRLGFVPMPYGDVRHLVAALRGILTRRAVTVPGPKGPLAG</sequence>
<keyword evidence="8" id="KW-1185">Reference proteome</keyword>
<dbReference type="Pfam" id="PF01943">
    <property type="entry name" value="Polysacc_synt"/>
    <property type="match status" value="1"/>
</dbReference>
<dbReference type="PANTHER" id="PTHR30250">
    <property type="entry name" value="PST FAMILY PREDICTED COLANIC ACID TRANSPORTER"/>
    <property type="match status" value="1"/>
</dbReference>
<proteinExistence type="predicted"/>
<evidence type="ECO:0000313" key="8">
    <source>
        <dbReference type="Proteomes" id="UP000249299"/>
    </source>
</evidence>
<feature type="transmembrane region" description="Helical" evidence="6">
    <location>
        <begin position="297"/>
        <end position="320"/>
    </location>
</feature>
<dbReference type="OrthoDB" id="9800982at2"/>
<feature type="transmembrane region" description="Helical" evidence="6">
    <location>
        <begin position="85"/>
        <end position="107"/>
    </location>
</feature>
<evidence type="ECO:0000256" key="3">
    <source>
        <dbReference type="ARBA" id="ARBA00022692"/>
    </source>
</evidence>
<organism evidence="7 8">
    <name type="scientific">Rhodobium orientis</name>
    <dbReference type="NCBI Taxonomy" id="34017"/>
    <lineage>
        <taxon>Bacteria</taxon>
        <taxon>Pseudomonadati</taxon>
        <taxon>Pseudomonadota</taxon>
        <taxon>Alphaproteobacteria</taxon>
        <taxon>Hyphomicrobiales</taxon>
        <taxon>Rhodobiaceae</taxon>
        <taxon>Rhodobium</taxon>
    </lineage>
</organism>
<keyword evidence="2" id="KW-1003">Cell membrane</keyword>
<evidence type="ECO:0000313" key="7">
    <source>
        <dbReference type="EMBL" id="RAI28033.1"/>
    </source>
</evidence>
<feature type="transmembrane region" description="Helical" evidence="6">
    <location>
        <begin position="403"/>
        <end position="426"/>
    </location>
</feature>
<dbReference type="AlphaFoldDB" id="A0A327JRI9"/>
<dbReference type="PANTHER" id="PTHR30250:SF11">
    <property type="entry name" value="O-ANTIGEN TRANSPORTER-RELATED"/>
    <property type="match status" value="1"/>
</dbReference>
<feature type="transmembrane region" description="Helical" evidence="6">
    <location>
        <begin position="128"/>
        <end position="149"/>
    </location>
</feature>
<accession>A0A327JRI9</accession>
<dbReference type="InterPro" id="IPR050833">
    <property type="entry name" value="Poly_Biosynth_Transport"/>
</dbReference>